<feature type="domain" description="Serine aminopeptidase S33" evidence="1">
    <location>
        <begin position="31"/>
        <end position="295"/>
    </location>
</feature>
<dbReference type="RefSeq" id="WP_058963045.1">
    <property type="nucleotide sequence ID" value="NZ_CABKVM010000012.1"/>
</dbReference>
<comment type="caution">
    <text evidence="2">The sequence shown here is derived from an EMBL/GenBank/DDBJ whole genome shotgun (WGS) entry which is preliminary data.</text>
</comment>
<accession>A0A4R1QIG6</accession>
<dbReference type="STRING" id="1650663.GCA_001486665_00535"/>
<evidence type="ECO:0000313" key="2">
    <source>
        <dbReference type="EMBL" id="TCL53378.1"/>
    </source>
</evidence>
<dbReference type="Pfam" id="PF12146">
    <property type="entry name" value="Hydrolase_4"/>
    <property type="match status" value="1"/>
</dbReference>
<dbReference type="InterPro" id="IPR022742">
    <property type="entry name" value="Hydrolase_4"/>
</dbReference>
<dbReference type="EMBL" id="SLUM01000036">
    <property type="protein sequence ID" value="TCL53378.1"/>
    <property type="molecule type" value="Genomic_DNA"/>
</dbReference>
<sequence>MSALRTENISFKSSNGKDTIAGYFYTMPEIAPKAILQISHGMCEHIERYREFAQFMAQHGFVVCGNDHLGHGKTSGEEGIDGYFGEKDGRFDVLRDLHTMNLLARKRYPGLPLILLGHSMGSFFARWFAAEYPDGMDALIISGTGGPNPLVNVGIHLSDWISSVKGKSFTSKLVNKLAFGTYLKKIPNPRTSYDWISRDEQIVDVYSADPKCTFIFTVSAFHELFCTLKQVSSLQWAQKIRRDLPIWLFSGDMDPVGDYGKGVKKVAQMLRQAGVKDVRLTLYPGGRHEMLNETNRQQVYEDLLAWAEKRLDQAE</sequence>
<dbReference type="PANTHER" id="PTHR11614">
    <property type="entry name" value="PHOSPHOLIPASE-RELATED"/>
    <property type="match status" value="1"/>
</dbReference>
<reference evidence="2 3" key="1">
    <citation type="submission" date="2019-03" db="EMBL/GenBank/DDBJ databases">
        <title>Genomic Encyclopedia of Type Strains, Phase IV (KMG-IV): sequencing the most valuable type-strain genomes for metagenomic binning, comparative biology and taxonomic classification.</title>
        <authorList>
            <person name="Goeker M."/>
        </authorList>
    </citation>
    <scope>NUCLEOTIDE SEQUENCE [LARGE SCALE GENOMIC DNA]</scope>
    <source>
        <strain evidence="2 3">DSM 100451</strain>
    </source>
</reference>
<dbReference type="AlphaFoldDB" id="A0A4R1QIG6"/>
<evidence type="ECO:0000313" key="3">
    <source>
        <dbReference type="Proteomes" id="UP000295184"/>
    </source>
</evidence>
<protein>
    <submittedName>
        <fullName evidence="2">Alpha-beta hydrolase superfamily lysophospholipase</fullName>
    </submittedName>
</protein>
<gene>
    <name evidence="2" type="ORF">EDD77_13617</name>
</gene>
<name>A0A4R1QIG6_9FIRM</name>
<dbReference type="Gene3D" id="3.40.50.1820">
    <property type="entry name" value="alpha/beta hydrolase"/>
    <property type="match status" value="1"/>
</dbReference>
<dbReference type="InterPro" id="IPR051044">
    <property type="entry name" value="MAG_DAG_Lipase"/>
</dbReference>
<dbReference type="Proteomes" id="UP000295184">
    <property type="component" value="Unassembled WGS sequence"/>
</dbReference>
<dbReference type="GO" id="GO:0016787">
    <property type="term" value="F:hydrolase activity"/>
    <property type="evidence" value="ECO:0007669"/>
    <property type="project" value="UniProtKB-KW"/>
</dbReference>
<dbReference type="SUPFAM" id="SSF53474">
    <property type="entry name" value="alpha/beta-Hydrolases"/>
    <property type="match status" value="1"/>
</dbReference>
<organism evidence="2 3">
    <name type="scientific">Allofournierella massiliensis</name>
    <dbReference type="NCBI Taxonomy" id="1650663"/>
    <lineage>
        <taxon>Bacteria</taxon>
        <taxon>Bacillati</taxon>
        <taxon>Bacillota</taxon>
        <taxon>Clostridia</taxon>
        <taxon>Eubacteriales</taxon>
        <taxon>Oscillospiraceae</taxon>
        <taxon>Allofournierella</taxon>
    </lineage>
</organism>
<proteinExistence type="predicted"/>
<evidence type="ECO:0000259" key="1">
    <source>
        <dbReference type="Pfam" id="PF12146"/>
    </source>
</evidence>
<keyword evidence="2" id="KW-0378">Hydrolase</keyword>
<dbReference type="InterPro" id="IPR029058">
    <property type="entry name" value="AB_hydrolase_fold"/>
</dbReference>